<proteinExistence type="predicted"/>
<evidence type="ECO:0000256" key="1">
    <source>
        <dbReference type="SAM" id="MobiDB-lite"/>
    </source>
</evidence>
<accession>A0A2T7ERY1</accession>
<feature type="compositionally biased region" description="Basic residues" evidence="1">
    <location>
        <begin position="23"/>
        <end position="36"/>
    </location>
</feature>
<dbReference type="AlphaFoldDB" id="A0A2T7ERY1"/>
<gene>
    <name evidence="2" type="ORF">GQ55_2G242900</name>
</gene>
<dbReference type="Proteomes" id="UP000244336">
    <property type="component" value="Chromosome 2"/>
</dbReference>
<dbReference type="Gramene" id="PUZ70577">
    <property type="protein sequence ID" value="PUZ70577"/>
    <property type="gene ID" value="GQ55_2G242900"/>
</dbReference>
<organism evidence="2 3">
    <name type="scientific">Panicum hallii var. hallii</name>
    <dbReference type="NCBI Taxonomy" id="1504633"/>
    <lineage>
        <taxon>Eukaryota</taxon>
        <taxon>Viridiplantae</taxon>
        <taxon>Streptophyta</taxon>
        <taxon>Embryophyta</taxon>
        <taxon>Tracheophyta</taxon>
        <taxon>Spermatophyta</taxon>
        <taxon>Magnoliopsida</taxon>
        <taxon>Liliopsida</taxon>
        <taxon>Poales</taxon>
        <taxon>Poaceae</taxon>
        <taxon>PACMAD clade</taxon>
        <taxon>Panicoideae</taxon>
        <taxon>Panicodae</taxon>
        <taxon>Paniceae</taxon>
        <taxon>Panicinae</taxon>
        <taxon>Panicum</taxon>
        <taxon>Panicum sect. Panicum</taxon>
    </lineage>
</organism>
<sequence>MQQTIQSTQSERFGKGAAEAAARRPHPAPARPRRRLWPASPRAAVEALPGGSAAAPGAGSCQLHPRRVWLASRGCDQPWPASPQSIFSFCGAHAGRPWEWGPLGLESSASGTRQV</sequence>
<protein>
    <submittedName>
        <fullName evidence="2">Uncharacterized protein</fullName>
    </submittedName>
</protein>
<feature type="compositionally biased region" description="Polar residues" evidence="1">
    <location>
        <begin position="1"/>
        <end position="11"/>
    </location>
</feature>
<name>A0A2T7ERY1_9POAL</name>
<feature type="region of interest" description="Disordered" evidence="1">
    <location>
        <begin position="1"/>
        <end position="38"/>
    </location>
</feature>
<evidence type="ECO:0000313" key="2">
    <source>
        <dbReference type="EMBL" id="PUZ70577.1"/>
    </source>
</evidence>
<reference evidence="2 3" key="1">
    <citation type="submission" date="2018-04" db="EMBL/GenBank/DDBJ databases">
        <title>WGS assembly of Panicum hallii var. hallii HAL2.</title>
        <authorList>
            <person name="Lovell J."/>
            <person name="Jenkins J."/>
            <person name="Lowry D."/>
            <person name="Mamidi S."/>
            <person name="Sreedasyam A."/>
            <person name="Weng X."/>
            <person name="Barry K."/>
            <person name="Bonette J."/>
            <person name="Campitelli B."/>
            <person name="Daum C."/>
            <person name="Gordon S."/>
            <person name="Gould B."/>
            <person name="Lipzen A."/>
            <person name="MacQueen A."/>
            <person name="Palacio-Mejia J."/>
            <person name="Plott C."/>
            <person name="Shakirov E."/>
            <person name="Shu S."/>
            <person name="Yoshinaga Y."/>
            <person name="Zane M."/>
            <person name="Rokhsar D."/>
            <person name="Grimwood J."/>
            <person name="Schmutz J."/>
            <person name="Juenger T."/>
        </authorList>
    </citation>
    <scope>NUCLEOTIDE SEQUENCE [LARGE SCALE GENOMIC DNA]</scope>
    <source>
        <strain evidence="3">cv. HAL2</strain>
    </source>
</reference>
<keyword evidence="3" id="KW-1185">Reference proteome</keyword>
<dbReference type="EMBL" id="CM009750">
    <property type="protein sequence ID" value="PUZ70577.1"/>
    <property type="molecule type" value="Genomic_DNA"/>
</dbReference>
<evidence type="ECO:0000313" key="3">
    <source>
        <dbReference type="Proteomes" id="UP000244336"/>
    </source>
</evidence>